<proteinExistence type="predicted"/>
<gene>
    <name evidence="2" type="ORF">BCV72DRAFT_265745</name>
</gene>
<protein>
    <submittedName>
        <fullName evidence="2">Uncharacterized protein</fullName>
    </submittedName>
</protein>
<dbReference type="AlphaFoldDB" id="A0A1X0QP63"/>
<feature type="region of interest" description="Disordered" evidence="1">
    <location>
        <begin position="92"/>
        <end position="124"/>
    </location>
</feature>
<dbReference type="EMBL" id="KV922121">
    <property type="protein sequence ID" value="ORE01548.1"/>
    <property type="molecule type" value="Genomic_DNA"/>
</dbReference>
<organism evidence="2">
    <name type="scientific">Rhizopus microsporus var. microsporus</name>
    <dbReference type="NCBI Taxonomy" id="86635"/>
    <lineage>
        <taxon>Eukaryota</taxon>
        <taxon>Fungi</taxon>
        <taxon>Fungi incertae sedis</taxon>
        <taxon>Mucoromycota</taxon>
        <taxon>Mucoromycotina</taxon>
        <taxon>Mucoromycetes</taxon>
        <taxon>Mucorales</taxon>
        <taxon>Mucorineae</taxon>
        <taxon>Rhizopodaceae</taxon>
        <taxon>Rhizopus</taxon>
    </lineage>
</organism>
<evidence type="ECO:0000256" key="1">
    <source>
        <dbReference type="SAM" id="MobiDB-lite"/>
    </source>
</evidence>
<sequence>MSIALISITTDIKNMWSGNTIFKKLLDHLLNVLLKLHLAESRAAEYSEYIKNIKEKSKLTTVATSSNLDDKDKRQRYKRRITQGHDRITYSKSLPKKTVSSDTSDVEASEASNNDEASKKYKDDASKSRLSSLKSVAKHLLLSSCINITRNDIQRELPGATEKELQALILIVQT</sequence>
<reference evidence="2" key="1">
    <citation type="journal article" date="2016" name="Proc. Natl. Acad. Sci. U.S.A.">
        <title>Lipid metabolic changes in an early divergent fungus govern the establishment of a mutualistic symbiosis with endobacteria.</title>
        <authorList>
            <person name="Lastovetsky O.A."/>
            <person name="Gaspar M.L."/>
            <person name="Mondo S.J."/>
            <person name="LaButti K.M."/>
            <person name="Sandor L."/>
            <person name="Grigoriev I.V."/>
            <person name="Henry S.A."/>
            <person name="Pawlowska T.E."/>
        </authorList>
    </citation>
    <scope>NUCLEOTIDE SEQUENCE [LARGE SCALE GENOMIC DNA]</scope>
    <source>
        <strain evidence="2">ATCC 52814</strain>
    </source>
</reference>
<evidence type="ECO:0000313" key="2">
    <source>
        <dbReference type="EMBL" id="ORE01548.1"/>
    </source>
</evidence>
<name>A0A1X0QP63_RHIZD</name>
<dbReference type="VEuPathDB" id="FungiDB:BCV72DRAFT_265745"/>
<accession>A0A1X0QP63</accession>
<dbReference type="Proteomes" id="UP000242414">
    <property type="component" value="Unassembled WGS sequence"/>
</dbReference>